<evidence type="ECO:0000256" key="3">
    <source>
        <dbReference type="ARBA" id="ARBA00023002"/>
    </source>
</evidence>
<dbReference type="GO" id="GO:0004030">
    <property type="term" value="F:aldehyde dehydrogenase [NAD(P)+] activity"/>
    <property type="evidence" value="ECO:0007669"/>
    <property type="project" value="InterPro"/>
</dbReference>
<dbReference type="InterPro" id="IPR016161">
    <property type="entry name" value="Ald_DH/histidinol_DH"/>
</dbReference>
<evidence type="ECO:0000256" key="2">
    <source>
        <dbReference type="ARBA" id="ARBA00022857"/>
    </source>
</evidence>
<gene>
    <name evidence="5" type="ORF">PEDI_40170</name>
</gene>
<comment type="caution">
    <text evidence="5">The sequence shown here is derived from an EMBL/GenBank/DDBJ whole genome shotgun (WGS) entry which is preliminary data.</text>
</comment>
<dbReference type="Gene3D" id="3.40.309.10">
    <property type="entry name" value="Aldehyde Dehydrogenase, Chain A, domain 2"/>
    <property type="match status" value="1"/>
</dbReference>
<evidence type="ECO:0000313" key="6">
    <source>
        <dbReference type="Proteomes" id="UP001310022"/>
    </source>
</evidence>
<dbReference type="Gene3D" id="3.40.605.10">
    <property type="entry name" value="Aldehyde Dehydrogenase, Chain A, domain 1"/>
    <property type="match status" value="1"/>
</dbReference>
<reference evidence="5 6" key="1">
    <citation type="submission" date="2021-12" db="EMBL/GenBank/DDBJ databases">
        <title>Genome sequencing of bacteria with rrn-lacking chromosome and rrn-plasmid.</title>
        <authorList>
            <person name="Anda M."/>
            <person name="Iwasaki W."/>
        </authorList>
    </citation>
    <scope>NUCLEOTIDE SEQUENCE [LARGE SCALE GENOMIC DNA]</scope>
    <source>
        <strain evidence="5 6">NBRC 15940</strain>
    </source>
</reference>
<keyword evidence="2" id="KW-0521">NADP</keyword>
<keyword evidence="3" id="KW-0560">Oxidoreductase</keyword>
<evidence type="ECO:0000256" key="1">
    <source>
        <dbReference type="ARBA" id="ARBA00009986"/>
    </source>
</evidence>
<feature type="domain" description="Aldehyde dehydrogenase" evidence="4">
    <location>
        <begin position="5"/>
        <end position="450"/>
    </location>
</feature>
<accession>A0AAN4W2T8</accession>
<dbReference type="RefSeq" id="WP_338238626.1">
    <property type="nucleotide sequence ID" value="NZ_BQKE01000003.1"/>
</dbReference>
<dbReference type="Proteomes" id="UP001310022">
    <property type="component" value="Unassembled WGS sequence"/>
</dbReference>
<dbReference type="PANTHER" id="PTHR43217">
    <property type="entry name" value="SUCCINATE SEMIALDEHYDE DEHYDROGENASE [NAD(P)+] SAD"/>
    <property type="match status" value="1"/>
</dbReference>
<dbReference type="FunFam" id="3.40.605.10:FF:000012">
    <property type="entry name" value="NAD-dependent succinate-semialdehyde dehydrogenase"/>
    <property type="match status" value="1"/>
</dbReference>
<dbReference type="InterPro" id="IPR016163">
    <property type="entry name" value="Ald_DH_C"/>
</dbReference>
<comment type="similarity">
    <text evidence="1">Belongs to the aldehyde dehydrogenase family.</text>
</comment>
<keyword evidence="6" id="KW-1185">Reference proteome</keyword>
<dbReference type="InterPro" id="IPR016162">
    <property type="entry name" value="Ald_DH_N"/>
</dbReference>
<dbReference type="InterPro" id="IPR015590">
    <property type="entry name" value="Aldehyde_DH_dom"/>
</dbReference>
<dbReference type="InterPro" id="IPR044148">
    <property type="entry name" value="ALDH_GabD1-like"/>
</dbReference>
<dbReference type="CDD" id="cd07100">
    <property type="entry name" value="ALDH_SSADH1_GabD1"/>
    <property type="match status" value="1"/>
</dbReference>
<dbReference type="InterPro" id="IPR047110">
    <property type="entry name" value="GABD/Sad-like"/>
</dbReference>
<dbReference type="Pfam" id="PF00171">
    <property type="entry name" value="Aldedh"/>
    <property type="match status" value="1"/>
</dbReference>
<sequence>MSNIFQSVNPYTGEVLSSFTKMNEVALDSQLEESAAAFRLWADYSLEQRKKYVGLFAEELKAHRQELAELITREMGKPIRESLAEVDKCGVLIDYYLQHADAILAERKVNTEFSESYVRFDPIGGVLAIMPWNFPLWQVIRFAIPTLLLGNVVLLKHAPNVLGCGEYIQALFHNAGFPSSVFRHFIIEVELVEKVIAHPSVQGVTLTGSDRAGRAVAALAGKHLKKCVLELGGSDAFVVTETADVQAAAAKGFTSRMLNSGQTCIAAKRFIVHESVVEEFEQKIQALSEDLVIGDPLEANTVMSVMAREDLVDELERQLDQLLAQGAELVFGGNRIDNHFEPTLVRGVKPEMLPYQEEFFGPVGMITTYSHKEELPDLINKVPHGLGASVWTQDELLANSLIPKIQTGFVAINEMVKSDPRLPFGGAKQSGFGREMGQEGMLEFANMKTVIVNSRTD</sequence>
<dbReference type="PANTHER" id="PTHR43217:SF1">
    <property type="entry name" value="SUCCINATE SEMIALDEHYDE DEHYDROGENASE [NAD(P)+] SAD"/>
    <property type="match status" value="1"/>
</dbReference>
<organism evidence="5 6">
    <name type="scientific">Persicobacter diffluens</name>
    <dbReference type="NCBI Taxonomy" id="981"/>
    <lineage>
        <taxon>Bacteria</taxon>
        <taxon>Pseudomonadati</taxon>
        <taxon>Bacteroidota</taxon>
        <taxon>Cytophagia</taxon>
        <taxon>Cytophagales</taxon>
        <taxon>Persicobacteraceae</taxon>
        <taxon>Persicobacter</taxon>
    </lineage>
</organism>
<dbReference type="EMBL" id="BQKE01000003">
    <property type="protein sequence ID" value="GJM63465.1"/>
    <property type="molecule type" value="Genomic_DNA"/>
</dbReference>
<dbReference type="AlphaFoldDB" id="A0AAN4W2T8"/>
<dbReference type="GO" id="GO:0004777">
    <property type="term" value="F:succinate-semialdehyde dehydrogenase (NAD+) activity"/>
    <property type="evidence" value="ECO:0007669"/>
    <property type="project" value="TreeGrafter"/>
</dbReference>
<name>A0AAN4W2T8_9BACT</name>
<dbReference type="SUPFAM" id="SSF53720">
    <property type="entry name" value="ALDH-like"/>
    <property type="match status" value="1"/>
</dbReference>
<protein>
    <submittedName>
        <fullName evidence="5">Succinate-semialdehyde dehydrogenase</fullName>
    </submittedName>
</protein>
<evidence type="ECO:0000259" key="4">
    <source>
        <dbReference type="Pfam" id="PF00171"/>
    </source>
</evidence>
<evidence type="ECO:0000313" key="5">
    <source>
        <dbReference type="EMBL" id="GJM63465.1"/>
    </source>
</evidence>
<proteinExistence type="inferred from homology"/>